<evidence type="ECO:0000313" key="2">
    <source>
        <dbReference type="Proteomes" id="UP000597762"/>
    </source>
</evidence>
<evidence type="ECO:0000313" key="1">
    <source>
        <dbReference type="EMBL" id="CAE1255270.1"/>
    </source>
</evidence>
<proteinExistence type="predicted"/>
<organism evidence="1 2">
    <name type="scientific">Acanthosepion pharaonis</name>
    <name type="common">Pharaoh cuttlefish</name>
    <name type="synonym">Sepia pharaonis</name>
    <dbReference type="NCBI Taxonomy" id="158019"/>
    <lineage>
        <taxon>Eukaryota</taxon>
        <taxon>Metazoa</taxon>
        <taxon>Spiralia</taxon>
        <taxon>Lophotrochozoa</taxon>
        <taxon>Mollusca</taxon>
        <taxon>Cephalopoda</taxon>
        <taxon>Coleoidea</taxon>
        <taxon>Decapodiformes</taxon>
        <taxon>Sepiida</taxon>
        <taxon>Sepiina</taxon>
        <taxon>Sepiidae</taxon>
        <taxon>Acanthosepion</taxon>
    </lineage>
</organism>
<sequence length="213" mass="22644">MTNIIKILSIYFVYLLGRQRKDGGFPIILLSTQLQVTSSSSVLQLFSPRSELFSLPSEVNSSLCLPGLNCSACLACNLTACLACNSSAYLACSSSAYLACNSSACLACSSSAYLACNSSACLACNSSACLACSSSAYLACNSSACLACNSAPTSLRLSSNFLLFDLAATSLPMFGVRWFRYDDTKETTAGTLIYFYLCTLNTGRLRPLRFTTS</sequence>
<dbReference type="Proteomes" id="UP000597762">
    <property type="component" value="Unassembled WGS sequence"/>
</dbReference>
<name>A0A812C1B6_ACAPH</name>
<reference evidence="1" key="1">
    <citation type="submission" date="2021-01" db="EMBL/GenBank/DDBJ databases">
        <authorList>
            <person name="Li R."/>
            <person name="Bekaert M."/>
        </authorList>
    </citation>
    <scope>NUCLEOTIDE SEQUENCE</scope>
    <source>
        <strain evidence="1">Farmed</strain>
    </source>
</reference>
<dbReference type="EMBL" id="CAHIKZ030001171">
    <property type="protein sequence ID" value="CAE1255270.1"/>
    <property type="molecule type" value="Genomic_DNA"/>
</dbReference>
<protein>
    <submittedName>
        <fullName evidence="1">Uncharacterized protein</fullName>
    </submittedName>
</protein>
<keyword evidence="2" id="KW-1185">Reference proteome</keyword>
<comment type="caution">
    <text evidence="1">The sequence shown here is derived from an EMBL/GenBank/DDBJ whole genome shotgun (WGS) entry which is preliminary data.</text>
</comment>
<accession>A0A812C1B6</accession>
<dbReference type="AlphaFoldDB" id="A0A812C1B6"/>
<gene>
    <name evidence="1" type="ORF">SPHA_29444</name>
</gene>